<evidence type="ECO:0000313" key="6">
    <source>
        <dbReference type="EMBL" id="NIK87267.1"/>
    </source>
</evidence>
<keyword evidence="2" id="KW-0378">Hydrolase</keyword>
<name>A0A846MWA2_9PROT</name>
<evidence type="ECO:0000313" key="7">
    <source>
        <dbReference type="Proteomes" id="UP000570514"/>
    </source>
</evidence>
<keyword evidence="3" id="KW-0408">Iron</keyword>
<evidence type="ECO:0000256" key="3">
    <source>
        <dbReference type="ARBA" id="ARBA00023004"/>
    </source>
</evidence>
<accession>A0A846MWA2</accession>
<dbReference type="RefSeq" id="WP_167080709.1">
    <property type="nucleotide sequence ID" value="NZ_BAAADC010000001.1"/>
</dbReference>
<comment type="caution">
    <text evidence="6">The sequence shown here is derived from an EMBL/GenBank/DDBJ whole genome shotgun (WGS) entry which is preliminary data.</text>
</comment>
<evidence type="ECO:0000256" key="1">
    <source>
        <dbReference type="ARBA" id="ARBA00022723"/>
    </source>
</evidence>
<dbReference type="Pfam" id="PF00149">
    <property type="entry name" value="Metallophos"/>
    <property type="match status" value="1"/>
</dbReference>
<dbReference type="SUPFAM" id="SSF56300">
    <property type="entry name" value="Metallo-dependent phosphatases"/>
    <property type="match status" value="1"/>
</dbReference>
<dbReference type="EMBL" id="JAASRM010000001">
    <property type="protein sequence ID" value="NIK87267.1"/>
    <property type="molecule type" value="Genomic_DNA"/>
</dbReference>
<dbReference type="PANTHER" id="PTHR42988">
    <property type="entry name" value="PHOSPHOHYDROLASE"/>
    <property type="match status" value="1"/>
</dbReference>
<reference evidence="6 7" key="1">
    <citation type="submission" date="2020-03" db="EMBL/GenBank/DDBJ databases">
        <title>Genomic Encyclopedia of Type Strains, Phase IV (KMG-IV): sequencing the most valuable type-strain genomes for metagenomic binning, comparative biology and taxonomic classification.</title>
        <authorList>
            <person name="Goeker M."/>
        </authorList>
    </citation>
    <scope>NUCLEOTIDE SEQUENCE [LARGE SCALE GENOMIC DNA]</scope>
    <source>
        <strain evidence="6 7">DSM 19867</strain>
    </source>
</reference>
<gene>
    <name evidence="6" type="ORF">FHS83_000585</name>
</gene>
<organism evidence="6 7">
    <name type="scientific">Rhizomicrobium palustre</name>
    <dbReference type="NCBI Taxonomy" id="189966"/>
    <lineage>
        <taxon>Bacteria</taxon>
        <taxon>Pseudomonadati</taxon>
        <taxon>Pseudomonadota</taxon>
        <taxon>Alphaproteobacteria</taxon>
        <taxon>Micropepsales</taxon>
        <taxon>Micropepsaceae</taxon>
        <taxon>Rhizomicrobium</taxon>
    </lineage>
</organism>
<dbReference type="InterPro" id="IPR029052">
    <property type="entry name" value="Metallo-depent_PP-like"/>
</dbReference>
<dbReference type="InterPro" id="IPR004843">
    <property type="entry name" value="Calcineurin-like_PHP"/>
</dbReference>
<proteinExistence type="inferred from homology"/>
<keyword evidence="1" id="KW-0479">Metal-binding</keyword>
<protein>
    <submittedName>
        <fullName evidence="6">3',5'-cyclic AMP phosphodiesterase CpdA</fullName>
    </submittedName>
</protein>
<keyword evidence="7" id="KW-1185">Reference proteome</keyword>
<sequence>MPTRIAHLSDLHCPAKTPGQAEALAASVNAAKPDLLIVTGDLTRRGRNREYRAALELLSAMPARRLVVPGNHDVPVADTFARPFARFAEYLAGQPLFIETEDVLVVGLNTVAAFRFGDWSLGTAPRARLEPVEALLKQKPAGKLGIVAAHHPLRPHALDPQRSATSHGPEAFKSLAAAGMSLLLHGHLHRTSKTCLAAAGSSVCELCANTALSDRERAGAAGYNLIDVTGPAFTVTPMSWTGTAYEAGQVL</sequence>
<dbReference type="Gene3D" id="3.60.21.10">
    <property type="match status" value="1"/>
</dbReference>
<comment type="similarity">
    <text evidence="4">Belongs to the cyclic nucleotide phosphodiesterase class-III family.</text>
</comment>
<dbReference type="PANTHER" id="PTHR42988:SF2">
    <property type="entry name" value="CYCLIC NUCLEOTIDE PHOSPHODIESTERASE CBUA0032-RELATED"/>
    <property type="match status" value="1"/>
</dbReference>
<dbReference type="Proteomes" id="UP000570514">
    <property type="component" value="Unassembled WGS sequence"/>
</dbReference>
<dbReference type="GO" id="GO:0016787">
    <property type="term" value="F:hydrolase activity"/>
    <property type="evidence" value="ECO:0007669"/>
    <property type="project" value="UniProtKB-KW"/>
</dbReference>
<dbReference type="AlphaFoldDB" id="A0A846MWA2"/>
<dbReference type="InterPro" id="IPR050884">
    <property type="entry name" value="CNP_phosphodiesterase-III"/>
</dbReference>
<evidence type="ECO:0000256" key="4">
    <source>
        <dbReference type="ARBA" id="ARBA00025742"/>
    </source>
</evidence>
<evidence type="ECO:0000256" key="2">
    <source>
        <dbReference type="ARBA" id="ARBA00022801"/>
    </source>
</evidence>
<feature type="domain" description="Calcineurin-like phosphoesterase" evidence="5">
    <location>
        <begin position="4"/>
        <end position="190"/>
    </location>
</feature>
<dbReference type="GO" id="GO:0046872">
    <property type="term" value="F:metal ion binding"/>
    <property type="evidence" value="ECO:0007669"/>
    <property type="project" value="UniProtKB-KW"/>
</dbReference>
<evidence type="ECO:0000259" key="5">
    <source>
        <dbReference type="Pfam" id="PF00149"/>
    </source>
</evidence>